<evidence type="ECO:0000313" key="2">
    <source>
        <dbReference type="EMBL" id="TFW16036.1"/>
    </source>
</evidence>
<evidence type="ECO:0000259" key="1">
    <source>
        <dbReference type="PROSITE" id="PS51833"/>
    </source>
</evidence>
<dbReference type="Pfam" id="PF08668">
    <property type="entry name" value="HDOD"/>
    <property type="match status" value="1"/>
</dbReference>
<dbReference type="InterPro" id="IPR052340">
    <property type="entry name" value="RNase_Y/CdgJ"/>
</dbReference>
<dbReference type="PROSITE" id="PS51833">
    <property type="entry name" value="HDOD"/>
    <property type="match status" value="1"/>
</dbReference>
<sequence length="387" mass="42175">MPVPAANFPLVEIQPIASARNEWTGLWTRVGSFDDASLTAVFSYPDVFAALAPLDLVLRVPSLDALTPPVFELLPRARVVLAVGAAELTQEGGAMRLSELEQRGYRVLVDVSQPGVVARDYRLYGQALNCRDGAPAEVSLLPLAGPHFAYNIPDQAAADACVAAGFAWLSGPYPCHPLPSVPPSDGTSRKRLLTLLALLARDADNDAIEKQLRQDPALSYHLLKLANSAAFAPAVRITSFNHALTLLGRRQLERWLQLLLYSRQNLDGPPNLLLPLAARRAAQMETLAKLRGADRDAQDRAFMTGVFSLLPVLLDMPMVEIVTELLLHVEVEAALLRREGPLGGLLALCETPAPVPAQLAELGIDGQHWWESQLRAYHWAIQVARNL</sequence>
<dbReference type="EMBL" id="SPVF01000220">
    <property type="protein sequence ID" value="TFW16036.1"/>
    <property type="molecule type" value="Genomic_DNA"/>
</dbReference>
<name>A0A4Y9S8G3_9BURK</name>
<dbReference type="OrthoDB" id="9804751at2"/>
<evidence type="ECO:0000313" key="3">
    <source>
        <dbReference type="Proteomes" id="UP000298438"/>
    </source>
</evidence>
<dbReference type="Proteomes" id="UP000298438">
    <property type="component" value="Unassembled WGS sequence"/>
</dbReference>
<dbReference type="PANTHER" id="PTHR33525:SF4">
    <property type="entry name" value="CYCLIC DI-GMP PHOSPHODIESTERASE CDGJ"/>
    <property type="match status" value="1"/>
</dbReference>
<reference evidence="2 3" key="1">
    <citation type="submission" date="2019-03" db="EMBL/GenBank/DDBJ databases">
        <title>Draft Genome Sequence of Massilia arenosa sp. nov., a Novel Massilia Species Isolated from a Sandy-loam Maize Soil.</title>
        <authorList>
            <person name="Raths R."/>
            <person name="Peta V."/>
            <person name="Bucking H."/>
        </authorList>
    </citation>
    <scope>NUCLEOTIDE SEQUENCE [LARGE SCALE GENOMIC DNA]</scope>
    <source>
        <strain evidence="2 3">MC02</strain>
    </source>
</reference>
<organism evidence="2 3">
    <name type="scientific">Zemynaea arenosa</name>
    <dbReference type="NCBI Taxonomy" id="2561931"/>
    <lineage>
        <taxon>Bacteria</taxon>
        <taxon>Pseudomonadati</taxon>
        <taxon>Pseudomonadota</taxon>
        <taxon>Betaproteobacteria</taxon>
        <taxon>Burkholderiales</taxon>
        <taxon>Oxalobacteraceae</taxon>
        <taxon>Telluria group</taxon>
        <taxon>Zemynaea</taxon>
    </lineage>
</organism>
<dbReference type="AlphaFoldDB" id="A0A4Y9S8G3"/>
<comment type="caution">
    <text evidence="2">The sequence shown here is derived from an EMBL/GenBank/DDBJ whole genome shotgun (WGS) entry which is preliminary data.</text>
</comment>
<gene>
    <name evidence="2" type="ORF">E4L96_17115</name>
</gene>
<dbReference type="Gene3D" id="1.10.3210.10">
    <property type="entry name" value="Hypothetical protein af1432"/>
    <property type="match status" value="1"/>
</dbReference>
<accession>A0A4Y9S8G3</accession>
<protein>
    <submittedName>
        <fullName evidence="2">HDOD domain-containing protein</fullName>
    </submittedName>
</protein>
<dbReference type="PANTHER" id="PTHR33525">
    <property type="match status" value="1"/>
</dbReference>
<feature type="domain" description="HDOD" evidence="1">
    <location>
        <begin position="182"/>
        <end position="379"/>
    </location>
</feature>
<dbReference type="InterPro" id="IPR013976">
    <property type="entry name" value="HDOD"/>
</dbReference>
<dbReference type="RefSeq" id="WP_135208426.1">
    <property type="nucleotide sequence ID" value="NZ_SPVF01000220.1"/>
</dbReference>
<keyword evidence="3" id="KW-1185">Reference proteome</keyword>
<proteinExistence type="predicted"/>
<dbReference type="SUPFAM" id="SSF109604">
    <property type="entry name" value="HD-domain/PDEase-like"/>
    <property type="match status" value="1"/>
</dbReference>